<keyword evidence="2" id="KW-1185">Reference proteome</keyword>
<evidence type="ECO:0000313" key="1">
    <source>
        <dbReference type="EMBL" id="KAJ8112901.1"/>
    </source>
</evidence>
<accession>A0ACC2ICI6</accession>
<proteinExistence type="predicted"/>
<gene>
    <name evidence="1" type="ORF">OPT61_g4850</name>
</gene>
<protein>
    <submittedName>
        <fullName evidence="1">Uncharacterized protein</fullName>
    </submittedName>
</protein>
<evidence type="ECO:0000313" key="2">
    <source>
        <dbReference type="Proteomes" id="UP001153331"/>
    </source>
</evidence>
<dbReference type="EMBL" id="JAPHNI010000290">
    <property type="protein sequence ID" value="KAJ8112901.1"/>
    <property type="molecule type" value="Genomic_DNA"/>
</dbReference>
<reference evidence="1" key="1">
    <citation type="submission" date="2022-11" db="EMBL/GenBank/DDBJ databases">
        <title>Genome Sequence of Boeremia exigua.</title>
        <authorList>
            <person name="Buettner E."/>
        </authorList>
    </citation>
    <scope>NUCLEOTIDE SEQUENCE</scope>
    <source>
        <strain evidence="1">CU02</strain>
    </source>
</reference>
<sequence>MASYRRKLDRSTLFIDDGEIDTTHRVFAATTTLQAPPASDTVSLAAPVKDQTDQAAEKNSERDGVSSSIDQNTHNQQAMSYIPLIVGSPWNEYKSVHRRKLCGSTAFVVVKLPARRKDYLILMLSSTEVEIRAFCTRQLAHENLCTMYEVFNDGGELYGVTDSMSITLRHVGRCPRYPSEEQLVAVTKQMLAGVRYLTSLGLAHRRLSIDDVFVKSDGVVKIASLEHCKDDGGCAIKNAQAVGRITMLLMDKLAHERTGIDTTRLDRWSAEAVGFLTAASTSTPDELLQHDLMQQAWTFTELRLYVSLVQMTAEMD</sequence>
<name>A0ACC2ICI6_9PLEO</name>
<organism evidence="1 2">
    <name type="scientific">Boeremia exigua</name>
    <dbReference type="NCBI Taxonomy" id="749465"/>
    <lineage>
        <taxon>Eukaryota</taxon>
        <taxon>Fungi</taxon>
        <taxon>Dikarya</taxon>
        <taxon>Ascomycota</taxon>
        <taxon>Pezizomycotina</taxon>
        <taxon>Dothideomycetes</taxon>
        <taxon>Pleosporomycetidae</taxon>
        <taxon>Pleosporales</taxon>
        <taxon>Pleosporineae</taxon>
        <taxon>Didymellaceae</taxon>
        <taxon>Boeremia</taxon>
    </lineage>
</organism>
<dbReference type="Proteomes" id="UP001153331">
    <property type="component" value="Unassembled WGS sequence"/>
</dbReference>
<comment type="caution">
    <text evidence="1">The sequence shown here is derived from an EMBL/GenBank/DDBJ whole genome shotgun (WGS) entry which is preliminary data.</text>
</comment>